<dbReference type="InterPro" id="IPR008145">
    <property type="entry name" value="GK/Ca_channel_bsu"/>
</dbReference>
<protein>
    <recommendedName>
        <fullName evidence="3 9">Guanylate kinase</fullName>
        <ecNumber evidence="2 9">2.7.4.8</ecNumber>
    </recommendedName>
    <alternativeName>
        <fullName evidence="8 9">GMP kinase</fullName>
    </alternativeName>
</protein>
<evidence type="ECO:0000256" key="9">
    <source>
        <dbReference type="HAMAP-Rule" id="MF_00328"/>
    </source>
</evidence>
<sequence>MNNIYGNLLVLSGPSGSGKSTIFKMLKSNCENISFSISSTSRLPRDGEVEGVDYYFISKEEFEFGIKNGDFIEYAEVHGNYYGTSKRVLNEAIVKPNNILVLDIDVQGFLQLKNEYKKYLTSIFLTPPSKAILKQRLEARATDSTDSIKGRLLNALNEMIEIDEYDYLLVNDDLKETYQKIEFIVGSMASKSSLIDTEKFILDWNN</sequence>
<dbReference type="GO" id="GO:0004385">
    <property type="term" value="F:GMP kinase activity"/>
    <property type="evidence" value="ECO:0007669"/>
    <property type="project" value="UniProtKB-UniRule"/>
</dbReference>
<dbReference type="PANTHER" id="PTHR23117:SF13">
    <property type="entry name" value="GUANYLATE KINASE"/>
    <property type="match status" value="1"/>
</dbReference>
<dbReference type="EMBL" id="CACVAW010000049">
    <property type="protein sequence ID" value="CAA6812630.1"/>
    <property type="molecule type" value="Genomic_DNA"/>
</dbReference>
<evidence type="ECO:0000256" key="3">
    <source>
        <dbReference type="ARBA" id="ARBA00016296"/>
    </source>
</evidence>
<name>A0A6S6TB62_9BACT</name>
<dbReference type="SUPFAM" id="SSF52540">
    <property type="entry name" value="P-loop containing nucleoside triphosphate hydrolases"/>
    <property type="match status" value="1"/>
</dbReference>
<evidence type="ECO:0000256" key="8">
    <source>
        <dbReference type="ARBA" id="ARBA00030128"/>
    </source>
</evidence>
<dbReference type="Pfam" id="PF00625">
    <property type="entry name" value="Guanylate_kin"/>
    <property type="match status" value="1"/>
</dbReference>
<dbReference type="PROSITE" id="PS50052">
    <property type="entry name" value="GUANYLATE_KINASE_2"/>
    <property type="match status" value="1"/>
</dbReference>
<dbReference type="PANTHER" id="PTHR23117">
    <property type="entry name" value="GUANYLATE KINASE-RELATED"/>
    <property type="match status" value="1"/>
</dbReference>
<dbReference type="PROSITE" id="PS00856">
    <property type="entry name" value="GUANYLATE_KINASE_1"/>
    <property type="match status" value="1"/>
</dbReference>
<reference evidence="11" key="1">
    <citation type="submission" date="2020-01" db="EMBL/GenBank/DDBJ databases">
        <authorList>
            <person name="Meier V. D."/>
            <person name="Meier V D."/>
        </authorList>
    </citation>
    <scope>NUCLEOTIDE SEQUENCE</scope>
    <source>
        <strain evidence="11">HLG_WM_MAG_12</strain>
    </source>
</reference>
<comment type="catalytic activity">
    <reaction evidence="9">
        <text>GMP + ATP = GDP + ADP</text>
        <dbReference type="Rhea" id="RHEA:20780"/>
        <dbReference type="ChEBI" id="CHEBI:30616"/>
        <dbReference type="ChEBI" id="CHEBI:58115"/>
        <dbReference type="ChEBI" id="CHEBI:58189"/>
        <dbReference type="ChEBI" id="CHEBI:456216"/>
        <dbReference type="EC" id="2.7.4.8"/>
    </reaction>
</comment>
<evidence type="ECO:0000256" key="6">
    <source>
        <dbReference type="ARBA" id="ARBA00022777"/>
    </source>
</evidence>
<dbReference type="InterPro" id="IPR008144">
    <property type="entry name" value="Guanylate_kin-like_dom"/>
</dbReference>
<comment type="similarity">
    <text evidence="1 9">Belongs to the guanylate kinase family.</text>
</comment>
<dbReference type="Gene3D" id="3.40.50.300">
    <property type="entry name" value="P-loop containing nucleotide triphosphate hydrolases"/>
    <property type="match status" value="1"/>
</dbReference>
<dbReference type="GO" id="GO:0005829">
    <property type="term" value="C:cytosol"/>
    <property type="evidence" value="ECO:0007669"/>
    <property type="project" value="TreeGrafter"/>
</dbReference>
<dbReference type="InterPro" id="IPR017665">
    <property type="entry name" value="Guanylate_kinase"/>
</dbReference>
<dbReference type="EC" id="2.7.4.8" evidence="2 9"/>
<keyword evidence="6 9" id="KW-0418">Kinase</keyword>
<accession>A0A6S6TB62</accession>
<evidence type="ECO:0000256" key="1">
    <source>
        <dbReference type="ARBA" id="ARBA00005790"/>
    </source>
</evidence>
<dbReference type="CDD" id="cd00071">
    <property type="entry name" value="GMPK"/>
    <property type="match status" value="1"/>
</dbReference>
<dbReference type="FunFam" id="3.30.63.10:FF:000002">
    <property type="entry name" value="Guanylate kinase 1"/>
    <property type="match status" value="1"/>
</dbReference>
<comment type="function">
    <text evidence="9">Essential for recycling GMP and indirectly, cGMP.</text>
</comment>
<organism evidence="11">
    <name type="scientific">uncultured Campylobacterales bacterium</name>
    <dbReference type="NCBI Taxonomy" id="352960"/>
    <lineage>
        <taxon>Bacteria</taxon>
        <taxon>Pseudomonadati</taxon>
        <taxon>Campylobacterota</taxon>
        <taxon>Epsilonproteobacteria</taxon>
        <taxon>Campylobacterales</taxon>
        <taxon>environmental samples</taxon>
    </lineage>
</organism>
<keyword evidence="5 9" id="KW-0547">Nucleotide-binding</keyword>
<keyword evidence="4 9" id="KW-0808">Transferase</keyword>
<proteinExistence type="inferred from homology"/>
<dbReference type="SMART" id="SM00072">
    <property type="entry name" value="GuKc"/>
    <property type="match status" value="1"/>
</dbReference>
<evidence type="ECO:0000256" key="7">
    <source>
        <dbReference type="ARBA" id="ARBA00022840"/>
    </source>
</evidence>
<evidence type="ECO:0000313" key="11">
    <source>
        <dbReference type="EMBL" id="CAA6812630.1"/>
    </source>
</evidence>
<comment type="subcellular location">
    <subcellularLocation>
        <location evidence="9">Cytoplasm</location>
    </subcellularLocation>
</comment>
<feature type="domain" description="Guanylate kinase-like" evidence="10">
    <location>
        <begin position="6"/>
        <end position="186"/>
    </location>
</feature>
<feature type="binding site" evidence="9">
    <location>
        <begin position="13"/>
        <end position="20"/>
    </location>
    <ligand>
        <name>ATP</name>
        <dbReference type="ChEBI" id="CHEBI:30616"/>
    </ligand>
</feature>
<evidence type="ECO:0000256" key="4">
    <source>
        <dbReference type="ARBA" id="ARBA00022679"/>
    </source>
</evidence>
<evidence type="ECO:0000256" key="2">
    <source>
        <dbReference type="ARBA" id="ARBA00012961"/>
    </source>
</evidence>
<dbReference type="AlphaFoldDB" id="A0A6S6TB62"/>
<evidence type="ECO:0000256" key="5">
    <source>
        <dbReference type="ARBA" id="ARBA00022741"/>
    </source>
</evidence>
<dbReference type="InterPro" id="IPR027417">
    <property type="entry name" value="P-loop_NTPase"/>
</dbReference>
<dbReference type="Gene3D" id="3.30.63.10">
    <property type="entry name" value="Guanylate Kinase phosphate binding domain"/>
    <property type="match status" value="1"/>
</dbReference>
<gene>
    <name evidence="9" type="primary">gmk</name>
    <name evidence="11" type="ORF">HELGO_WM21733</name>
</gene>
<dbReference type="GO" id="GO:0005524">
    <property type="term" value="F:ATP binding"/>
    <property type="evidence" value="ECO:0007669"/>
    <property type="project" value="UniProtKB-UniRule"/>
</dbReference>
<keyword evidence="9" id="KW-0963">Cytoplasm</keyword>
<keyword evidence="7 9" id="KW-0067">ATP-binding</keyword>
<dbReference type="HAMAP" id="MF_00328">
    <property type="entry name" value="Guanylate_kinase"/>
    <property type="match status" value="1"/>
</dbReference>
<dbReference type="NCBIfam" id="TIGR03263">
    <property type="entry name" value="guanyl_kin"/>
    <property type="match status" value="1"/>
</dbReference>
<dbReference type="InterPro" id="IPR020590">
    <property type="entry name" value="Guanylate_kinase_CS"/>
</dbReference>
<evidence type="ECO:0000259" key="10">
    <source>
        <dbReference type="PROSITE" id="PS50052"/>
    </source>
</evidence>